<name>A0A1B6LNG7_9HEMI</name>
<reference evidence="1" key="1">
    <citation type="submission" date="2015-11" db="EMBL/GenBank/DDBJ databases">
        <title>De novo transcriptome assembly of four potential Pierce s Disease insect vectors from Arizona vineyards.</title>
        <authorList>
            <person name="Tassone E.E."/>
        </authorList>
    </citation>
    <scope>NUCLEOTIDE SEQUENCE</scope>
</reference>
<feature type="non-terminal residue" evidence="1">
    <location>
        <position position="1"/>
    </location>
</feature>
<protein>
    <submittedName>
        <fullName evidence="1">Uncharacterized protein</fullName>
    </submittedName>
</protein>
<dbReference type="EMBL" id="GEBQ01014677">
    <property type="protein sequence ID" value="JAT25300.1"/>
    <property type="molecule type" value="Transcribed_RNA"/>
</dbReference>
<accession>A0A1B6LNG7</accession>
<organism evidence="1">
    <name type="scientific">Graphocephala atropunctata</name>
    <dbReference type="NCBI Taxonomy" id="36148"/>
    <lineage>
        <taxon>Eukaryota</taxon>
        <taxon>Metazoa</taxon>
        <taxon>Ecdysozoa</taxon>
        <taxon>Arthropoda</taxon>
        <taxon>Hexapoda</taxon>
        <taxon>Insecta</taxon>
        <taxon>Pterygota</taxon>
        <taxon>Neoptera</taxon>
        <taxon>Paraneoptera</taxon>
        <taxon>Hemiptera</taxon>
        <taxon>Auchenorrhyncha</taxon>
        <taxon>Membracoidea</taxon>
        <taxon>Cicadellidae</taxon>
        <taxon>Cicadellinae</taxon>
        <taxon>Cicadellini</taxon>
        <taxon>Graphocephala</taxon>
    </lineage>
</organism>
<feature type="non-terminal residue" evidence="1">
    <location>
        <position position="215"/>
    </location>
</feature>
<proteinExistence type="predicted"/>
<sequence length="215" mass="24218">SEEAAEDVIYNGRMLGTSYNGELNKVMLSRGFVFIYIFDPNGLPVSKRIDVTLSEWSMNETALEEKYSYIEDAIGGGSEEVSLRMASLIPDILSQDVPKSPVLNHLLNYVTQNSEDTLPNVKLSFSTLFNILSKLNSPTQARISLDLMLDVSAFVRHQALIFKNSESNRVSSRWMPPKEIRHLSSKMLTCLNSVMMCKDPRTENAPPDYFTIITL</sequence>
<evidence type="ECO:0000313" key="1">
    <source>
        <dbReference type="EMBL" id="JAT25300.1"/>
    </source>
</evidence>
<dbReference type="AlphaFoldDB" id="A0A1B6LNG7"/>
<gene>
    <name evidence="1" type="ORF">g.50469</name>
</gene>